<dbReference type="OrthoDB" id="948250at2"/>
<evidence type="ECO:0000259" key="1">
    <source>
        <dbReference type="PROSITE" id="PS51186"/>
    </source>
</evidence>
<evidence type="ECO:0000313" key="3">
    <source>
        <dbReference type="Proteomes" id="UP000029500"/>
    </source>
</evidence>
<dbReference type="PANTHER" id="PTHR43072:SF60">
    <property type="entry name" value="L-2,4-DIAMINOBUTYRIC ACID ACETYLTRANSFERASE"/>
    <property type="match status" value="1"/>
</dbReference>
<name>A0A089M788_9BACL</name>
<dbReference type="KEGG" id="pgm:PGRAT_16720"/>
<accession>A0A089M788</accession>
<dbReference type="CDD" id="cd04301">
    <property type="entry name" value="NAT_SF"/>
    <property type="match status" value="1"/>
</dbReference>
<dbReference type="RefSeq" id="WP_036703903.1">
    <property type="nucleotide sequence ID" value="NZ_CP009287.1"/>
</dbReference>
<keyword evidence="2" id="KW-0808">Transferase</keyword>
<dbReference type="Gene3D" id="3.40.630.30">
    <property type="match status" value="1"/>
</dbReference>
<dbReference type="Proteomes" id="UP000029500">
    <property type="component" value="Chromosome"/>
</dbReference>
<dbReference type="PROSITE" id="PS51186">
    <property type="entry name" value="GNAT"/>
    <property type="match status" value="1"/>
</dbReference>
<feature type="domain" description="N-acetyltransferase" evidence="1">
    <location>
        <begin position="3"/>
        <end position="168"/>
    </location>
</feature>
<proteinExistence type="predicted"/>
<keyword evidence="3" id="KW-1185">Reference proteome</keyword>
<dbReference type="PANTHER" id="PTHR43072">
    <property type="entry name" value="N-ACETYLTRANSFERASE"/>
    <property type="match status" value="1"/>
</dbReference>
<protein>
    <submittedName>
        <fullName evidence="2">GCN5 family acetyltransferase</fullName>
    </submittedName>
</protein>
<dbReference type="InterPro" id="IPR016181">
    <property type="entry name" value="Acyl_CoA_acyltransferase"/>
</dbReference>
<dbReference type="GO" id="GO:0016747">
    <property type="term" value="F:acyltransferase activity, transferring groups other than amino-acyl groups"/>
    <property type="evidence" value="ECO:0007669"/>
    <property type="project" value="InterPro"/>
</dbReference>
<reference evidence="2 3" key="1">
    <citation type="submission" date="2014-08" db="EMBL/GenBank/DDBJ databases">
        <title>Comparative genomics of the Paenibacillus odorifer group.</title>
        <authorList>
            <person name="den Bakker H.C."/>
            <person name="Tsai Y.-C."/>
            <person name="Martin N."/>
            <person name="Korlach J."/>
            <person name="Wiedmann M."/>
        </authorList>
    </citation>
    <scope>NUCLEOTIDE SEQUENCE [LARGE SCALE GENOMIC DNA]</scope>
    <source>
        <strain evidence="2 3">DSM 15220</strain>
    </source>
</reference>
<dbReference type="eggNOG" id="COG0456">
    <property type="taxonomic scope" value="Bacteria"/>
</dbReference>
<gene>
    <name evidence="2" type="ORF">PGRAT_16720</name>
</gene>
<dbReference type="SUPFAM" id="SSF55729">
    <property type="entry name" value="Acyl-CoA N-acyltransferases (Nat)"/>
    <property type="match status" value="1"/>
</dbReference>
<evidence type="ECO:0000313" key="2">
    <source>
        <dbReference type="EMBL" id="AIQ69087.1"/>
    </source>
</evidence>
<dbReference type="HOGENOM" id="CLU_013985_19_1_9"/>
<dbReference type="Pfam" id="PF00583">
    <property type="entry name" value="Acetyltransf_1"/>
    <property type="match status" value="1"/>
</dbReference>
<dbReference type="InterPro" id="IPR000182">
    <property type="entry name" value="GNAT_dom"/>
</dbReference>
<dbReference type="EMBL" id="CP009287">
    <property type="protein sequence ID" value="AIQ69087.1"/>
    <property type="molecule type" value="Genomic_DNA"/>
</dbReference>
<organism evidence="2 3">
    <name type="scientific">Paenibacillus graminis</name>
    <dbReference type="NCBI Taxonomy" id="189425"/>
    <lineage>
        <taxon>Bacteria</taxon>
        <taxon>Bacillati</taxon>
        <taxon>Bacillota</taxon>
        <taxon>Bacilli</taxon>
        <taxon>Bacillales</taxon>
        <taxon>Paenibacillaceae</taxon>
        <taxon>Paenibacillus</taxon>
    </lineage>
</organism>
<sequence>MKVTIRELVPEDAADLLSLQYRLDEESAFMLLEPGERQTGIKQAEDMIESFANAENSILLGAEVEGSLAGYLSVRGGSVRRNRHSAYIVIGILKEFQGMGLGSALFKELENWAKETGIIRLELTVMVHNVRALALYTKNGFEIEGTKIKSLMVEGKWVDEYYMSRIFQAGPESM</sequence>
<dbReference type="AlphaFoldDB" id="A0A089M788"/>